<comment type="subunit">
    <text evidence="6">Part of the 50S ribosomal subunit. Contacts protein L29, and trigger factor when it is bound to the ribosome.</text>
</comment>
<dbReference type="InterPro" id="IPR012677">
    <property type="entry name" value="Nucleotide-bd_a/b_plait_sf"/>
</dbReference>
<dbReference type="GO" id="GO:0005840">
    <property type="term" value="C:ribosome"/>
    <property type="evidence" value="ECO:0007669"/>
    <property type="project" value="UniProtKB-KW"/>
</dbReference>
<sequence>MFNEDVIIKPVISEKANALREQDKYVFIVRSDATKTQVKDAVSKLFSVKVIGCTTMNVMGKIKRLRGRPGRTSSYKKAVVRIAHGETIKVFEGA</sequence>
<evidence type="ECO:0000313" key="8">
    <source>
        <dbReference type="EMBL" id="QTQ13249.1"/>
    </source>
</evidence>
<evidence type="ECO:0000256" key="5">
    <source>
        <dbReference type="ARBA" id="ARBA00023274"/>
    </source>
</evidence>
<evidence type="ECO:0000256" key="2">
    <source>
        <dbReference type="ARBA" id="ARBA00022730"/>
    </source>
</evidence>
<keyword evidence="5 6" id="KW-0687">Ribonucleoprotein</keyword>
<dbReference type="PANTHER" id="PTHR11620">
    <property type="entry name" value="60S RIBOSOMAL PROTEIN L23A"/>
    <property type="match status" value="1"/>
</dbReference>
<dbReference type="EMBL" id="CP054142">
    <property type="protein sequence ID" value="QTQ13249.1"/>
    <property type="molecule type" value="Genomic_DNA"/>
</dbReference>
<organism evidence="7 10">
    <name type="scientific">Treponema parvum</name>
    <dbReference type="NCBI Taxonomy" id="138851"/>
    <lineage>
        <taxon>Bacteria</taxon>
        <taxon>Pseudomonadati</taxon>
        <taxon>Spirochaetota</taxon>
        <taxon>Spirochaetia</taxon>
        <taxon>Spirochaetales</taxon>
        <taxon>Treponemataceae</taxon>
        <taxon>Treponema</taxon>
    </lineage>
</organism>
<keyword evidence="9" id="KW-1185">Reference proteome</keyword>
<accession>A0A975IDS8</accession>
<evidence type="ECO:0000313" key="10">
    <source>
        <dbReference type="Proteomes" id="UP000671995"/>
    </source>
</evidence>
<evidence type="ECO:0000256" key="4">
    <source>
        <dbReference type="ARBA" id="ARBA00022980"/>
    </source>
</evidence>
<proteinExistence type="inferred from homology"/>
<dbReference type="Pfam" id="PF00276">
    <property type="entry name" value="Ribosomal_L23"/>
    <property type="match status" value="1"/>
</dbReference>
<dbReference type="Proteomes" id="UP000671908">
    <property type="component" value="Chromosome"/>
</dbReference>
<evidence type="ECO:0000313" key="9">
    <source>
        <dbReference type="Proteomes" id="UP000671908"/>
    </source>
</evidence>
<dbReference type="GO" id="GO:0003735">
    <property type="term" value="F:structural constituent of ribosome"/>
    <property type="evidence" value="ECO:0007669"/>
    <property type="project" value="InterPro"/>
</dbReference>
<evidence type="ECO:0000256" key="3">
    <source>
        <dbReference type="ARBA" id="ARBA00022884"/>
    </source>
</evidence>
<comment type="function">
    <text evidence="6">One of the early assembly proteins it binds 23S rRNA. One of the proteins that surrounds the polypeptide exit tunnel on the outside of the ribosome. Forms the main docking site for trigger factor binding to the ribosome.</text>
</comment>
<keyword evidence="4 6" id="KW-0689">Ribosomal protein</keyword>
<dbReference type="KEGG" id="tpav:HRQ91_01585"/>
<dbReference type="AlphaFoldDB" id="A0A975IDS8"/>
<dbReference type="RefSeq" id="WP_210117236.1">
    <property type="nucleotide sequence ID" value="NZ_CP054142.1"/>
</dbReference>
<evidence type="ECO:0000256" key="6">
    <source>
        <dbReference type="HAMAP-Rule" id="MF_01369"/>
    </source>
</evidence>
<name>A0A975IDS8_9SPIR</name>
<dbReference type="FunFam" id="3.30.70.330:FF:000001">
    <property type="entry name" value="50S ribosomal protein L23"/>
    <property type="match status" value="1"/>
</dbReference>
<comment type="similarity">
    <text evidence="1 6">Belongs to the universal ribosomal protein uL23 family.</text>
</comment>
<dbReference type="InterPro" id="IPR012678">
    <property type="entry name" value="Ribosomal_uL23/eL15/eS24_sf"/>
</dbReference>
<dbReference type="GO" id="GO:0006412">
    <property type="term" value="P:translation"/>
    <property type="evidence" value="ECO:0007669"/>
    <property type="project" value="UniProtKB-UniRule"/>
</dbReference>
<gene>
    <name evidence="6" type="primary">rplW</name>
    <name evidence="7" type="ORF">HRI96_10130</name>
    <name evidence="8" type="ORF">HRQ91_01585</name>
</gene>
<dbReference type="Proteomes" id="UP000671995">
    <property type="component" value="Chromosome"/>
</dbReference>
<evidence type="ECO:0000256" key="1">
    <source>
        <dbReference type="ARBA" id="ARBA00006700"/>
    </source>
</evidence>
<dbReference type="Gene3D" id="3.30.70.330">
    <property type="match status" value="1"/>
</dbReference>
<dbReference type="SUPFAM" id="SSF54189">
    <property type="entry name" value="Ribosomal proteins S24e, L23 and L15e"/>
    <property type="match status" value="1"/>
</dbReference>
<dbReference type="NCBIfam" id="NF004366">
    <property type="entry name" value="PRK05738.3-2"/>
    <property type="match status" value="1"/>
</dbReference>
<dbReference type="GO" id="GO:1990904">
    <property type="term" value="C:ribonucleoprotein complex"/>
    <property type="evidence" value="ECO:0007669"/>
    <property type="project" value="UniProtKB-KW"/>
</dbReference>
<protein>
    <recommendedName>
        <fullName evidence="6">Large ribosomal subunit protein uL23</fullName>
    </recommendedName>
</protein>
<keyword evidence="3 6" id="KW-0694">RNA-binding</keyword>
<reference evidence="7 9" key="2">
    <citation type="journal article" date="2021" name="Microbiol. Resour. Announc.">
        <title>Complete Genome Sequences of Three Human Oral Treponema parvum Isolates.</title>
        <authorList>
            <person name="Zeng H."/>
            <person name="Watt R.M."/>
        </authorList>
    </citation>
    <scope>NUCLEOTIDE SEQUENCE</scope>
    <source>
        <strain evidence="8 9">ATCC 700770</strain>
        <strain evidence="7">ATCC 700773</strain>
    </source>
</reference>
<dbReference type="InterPro" id="IPR013025">
    <property type="entry name" value="Ribosomal_uL23-like"/>
</dbReference>
<reference evidence="7" key="1">
    <citation type="submission" date="2020-05" db="EMBL/GenBank/DDBJ databases">
        <authorList>
            <person name="Zeng H."/>
            <person name="Chan Y.K."/>
            <person name="Watt R.M."/>
        </authorList>
    </citation>
    <scope>NUCLEOTIDE SEQUENCE</scope>
    <source>
        <strain evidence="8">ATCC 700770</strain>
        <strain evidence="7">ATCC 700773</strain>
    </source>
</reference>
<dbReference type="HAMAP" id="MF_01369_B">
    <property type="entry name" value="Ribosomal_uL23_B"/>
    <property type="match status" value="1"/>
</dbReference>
<evidence type="ECO:0000313" key="7">
    <source>
        <dbReference type="EMBL" id="QTQ12524.1"/>
    </source>
</evidence>
<dbReference type="EMBL" id="CP054257">
    <property type="protein sequence ID" value="QTQ12524.1"/>
    <property type="molecule type" value="Genomic_DNA"/>
</dbReference>
<keyword evidence="2 6" id="KW-0699">rRNA-binding</keyword>
<dbReference type="GO" id="GO:0019843">
    <property type="term" value="F:rRNA binding"/>
    <property type="evidence" value="ECO:0007669"/>
    <property type="project" value="UniProtKB-UniRule"/>
</dbReference>
<dbReference type="NCBIfam" id="NF004363">
    <property type="entry name" value="PRK05738.2-4"/>
    <property type="match status" value="1"/>
</dbReference>